<evidence type="ECO:0000256" key="7">
    <source>
        <dbReference type="PROSITE-ProRule" id="PRU10040"/>
    </source>
</evidence>
<comment type="function">
    <text evidence="8">Involved in maceration and soft-rotting of plant tissue.</text>
</comment>
<comment type="caution">
    <text evidence="10">The sequence shown here is derived from an EMBL/GenBank/DDBJ whole genome shotgun (WGS) entry which is preliminary data.</text>
</comment>
<comment type="similarity">
    <text evidence="2">Belongs to the pectinesterase family.</text>
</comment>
<keyword evidence="4 8" id="KW-0378">Hydrolase</keyword>
<evidence type="ECO:0000256" key="8">
    <source>
        <dbReference type="RuleBase" id="RU000589"/>
    </source>
</evidence>
<dbReference type="PANTHER" id="PTHR31321:SF127">
    <property type="entry name" value="PECTINESTERASE"/>
    <property type="match status" value="1"/>
</dbReference>
<evidence type="ECO:0000313" key="10">
    <source>
        <dbReference type="EMBL" id="CAE6497222.1"/>
    </source>
</evidence>
<keyword evidence="8" id="KW-0964">Secreted</keyword>
<organism evidence="10 11">
    <name type="scientific">Rhizoctonia solani</name>
    <dbReference type="NCBI Taxonomy" id="456999"/>
    <lineage>
        <taxon>Eukaryota</taxon>
        <taxon>Fungi</taxon>
        <taxon>Dikarya</taxon>
        <taxon>Basidiomycota</taxon>
        <taxon>Agaricomycotina</taxon>
        <taxon>Agaricomycetes</taxon>
        <taxon>Cantharellales</taxon>
        <taxon>Ceratobasidiaceae</taxon>
        <taxon>Rhizoctonia</taxon>
    </lineage>
</organism>
<comment type="catalytic activity">
    <reaction evidence="6 8">
        <text>[(1-&gt;4)-alpha-D-galacturonosyl methyl ester](n) + n H2O = [(1-&gt;4)-alpha-D-galacturonosyl](n) + n methanol + n H(+)</text>
        <dbReference type="Rhea" id="RHEA:22380"/>
        <dbReference type="Rhea" id="RHEA-COMP:14570"/>
        <dbReference type="Rhea" id="RHEA-COMP:14573"/>
        <dbReference type="ChEBI" id="CHEBI:15377"/>
        <dbReference type="ChEBI" id="CHEBI:15378"/>
        <dbReference type="ChEBI" id="CHEBI:17790"/>
        <dbReference type="ChEBI" id="CHEBI:140522"/>
        <dbReference type="ChEBI" id="CHEBI:140523"/>
        <dbReference type="EC" id="3.1.1.11"/>
    </reaction>
</comment>
<dbReference type="PROSITE" id="PS00503">
    <property type="entry name" value="PECTINESTERASE_2"/>
    <property type="match status" value="1"/>
</dbReference>
<dbReference type="InterPro" id="IPR033131">
    <property type="entry name" value="Pectinesterase_Asp_AS"/>
</dbReference>
<evidence type="ECO:0000256" key="1">
    <source>
        <dbReference type="ARBA" id="ARBA00005184"/>
    </source>
</evidence>
<feature type="domain" description="Pectinesterase catalytic" evidence="9">
    <location>
        <begin position="106"/>
        <end position="256"/>
    </location>
</feature>
<sequence length="288" mass="31176">MRLNIPFVLLVNFLSLISTAVGLTSPPYDAITVGTNGNYTCLNGALEDTSSDVYFIYAGTYTEQVVINRPNIKIYGQTSCNNSAYTSNQVTITNNVSASVAGNNDKSGTVRIRPAATGVRQVLQPLAGYQDTLYANRGDQFYGKNYIEGAVDFIFGQQASIWITGSTLNTIGSGFITASGRSVNDSTYYIIDNSNITGIGNQRLGRPWRSFARVIVQNSVIGPHVNTEGWSQWSNLSANTDNIFFGEYNNSGPGAWRTGCTPLAKKLRASIPISISLGNTSWIDPAYL</sequence>
<gene>
    <name evidence="10" type="ORF">RDB_LOCUS135673</name>
</gene>
<dbReference type="SUPFAM" id="SSF51126">
    <property type="entry name" value="Pectin lyase-like"/>
    <property type="match status" value="1"/>
</dbReference>
<dbReference type="InterPro" id="IPR012334">
    <property type="entry name" value="Pectin_lyas_fold"/>
</dbReference>
<reference evidence="10" key="1">
    <citation type="submission" date="2021-01" db="EMBL/GenBank/DDBJ databases">
        <authorList>
            <person name="Kaushik A."/>
        </authorList>
    </citation>
    <scope>NUCLEOTIDE SEQUENCE</scope>
    <source>
        <strain evidence="10">AG2-2IIIB</strain>
    </source>
</reference>
<dbReference type="PANTHER" id="PTHR31321">
    <property type="entry name" value="ACYL-COA THIOESTER HYDROLASE YBHC-RELATED"/>
    <property type="match status" value="1"/>
</dbReference>
<dbReference type="GO" id="GO:0030599">
    <property type="term" value="F:pectinesterase activity"/>
    <property type="evidence" value="ECO:0007669"/>
    <property type="project" value="UniProtKB-UniRule"/>
</dbReference>
<keyword evidence="5 8" id="KW-0063">Aspartyl esterase</keyword>
<evidence type="ECO:0000256" key="6">
    <source>
        <dbReference type="ARBA" id="ARBA00047928"/>
    </source>
</evidence>
<evidence type="ECO:0000256" key="3">
    <source>
        <dbReference type="ARBA" id="ARBA00013229"/>
    </source>
</evidence>
<evidence type="ECO:0000259" key="9">
    <source>
        <dbReference type="Pfam" id="PF01095"/>
    </source>
</evidence>
<evidence type="ECO:0000313" key="11">
    <source>
        <dbReference type="Proteomes" id="UP000663843"/>
    </source>
</evidence>
<protein>
    <recommendedName>
        <fullName evidence="3 8">Pectinesterase</fullName>
        <ecNumber evidence="3 8">3.1.1.11</ecNumber>
    </recommendedName>
</protein>
<keyword evidence="8" id="KW-0961">Cell wall biogenesis/degradation</keyword>
<dbReference type="AlphaFoldDB" id="A0A8H3CWE2"/>
<dbReference type="UniPathway" id="UPA00545">
    <property type="reaction ID" value="UER00823"/>
</dbReference>
<proteinExistence type="inferred from homology"/>
<comment type="subcellular location">
    <subcellularLocation>
        <location evidence="8">Secreted</location>
    </subcellularLocation>
</comment>
<dbReference type="EC" id="3.1.1.11" evidence="3 8"/>
<name>A0A8H3CWE2_9AGAM</name>
<dbReference type="Pfam" id="PF01095">
    <property type="entry name" value="Pectinesterase"/>
    <property type="match status" value="1"/>
</dbReference>
<dbReference type="GO" id="GO:0045490">
    <property type="term" value="P:pectin catabolic process"/>
    <property type="evidence" value="ECO:0007669"/>
    <property type="project" value="UniProtKB-UniRule"/>
</dbReference>
<comment type="pathway">
    <text evidence="1 8">Glycan metabolism; pectin degradation; 2-dehydro-3-deoxy-D-gluconate from pectin: step 1/5.</text>
</comment>
<keyword evidence="8" id="KW-0732">Signal</keyword>
<feature type="active site" evidence="7">
    <location>
        <position position="152"/>
    </location>
</feature>
<evidence type="ECO:0000256" key="2">
    <source>
        <dbReference type="ARBA" id="ARBA00008891"/>
    </source>
</evidence>
<dbReference type="EMBL" id="CAJMWT010004839">
    <property type="protein sequence ID" value="CAE6497222.1"/>
    <property type="molecule type" value="Genomic_DNA"/>
</dbReference>
<feature type="signal peptide" evidence="8">
    <location>
        <begin position="1"/>
        <end position="22"/>
    </location>
</feature>
<feature type="chain" id="PRO_5034810376" description="Pectinesterase" evidence="8">
    <location>
        <begin position="23"/>
        <end position="288"/>
    </location>
</feature>
<dbReference type="InterPro" id="IPR000070">
    <property type="entry name" value="Pectinesterase_cat"/>
</dbReference>
<dbReference type="InterPro" id="IPR011050">
    <property type="entry name" value="Pectin_lyase_fold/virulence"/>
</dbReference>
<dbReference type="Gene3D" id="2.160.20.10">
    <property type="entry name" value="Single-stranded right-handed beta-helix, Pectin lyase-like"/>
    <property type="match status" value="2"/>
</dbReference>
<dbReference type="GO" id="GO:0005576">
    <property type="term" value="C:extracellular region"/>
    <property type="evidence" value="ECO:0007669"/>
    <property type="project" value="UniProtKB-SubCell"/>
</dbReference>
<evidence type="ECO:0000256" key="4">
    <source>
        <dbReference type="ARBA" id="ARBA00022801"/>
    </source>
</evidence>
<dbReference type="GO" id="GO:0042545">
    <property type="term" value="P:cell wall modification"/>
    <property type="evidence" value="ECO:0007669"/>
    <property type="project" value="UniProtKB-UniRule"/>
</dbReference>
<evidence type="ECO:0000256" key="5">
    <source>
        <dbReference type="ARBA" id="ARBA00023085"/>
    </source>
</evidence>
<accession>A0A8H3CWE2</accession>
<dbReference type="Proteomes" id="UP000663843">
    <property type="component" value="Unassembled WGS sequence"/>
</dbReference>